<comment type="caution">
    <text evidence="2">The sequence shown here is derived from an EMBL/GenBank/DDBJ whole genome shotgun (WGS) entry which is preliminary data.</text>
</comment>
<organism evidence="2 3">
    <name type="scientific">Patellaria atrata CBS 101060</name>
    <dbReference type="NCBI Taxonomy" id="1346257"/>
    <lineage>
        <taxon>Eukaryota</taxon>
        <taxon>Fungi</taxon>
        <taxon>Dikarya</taxon>
        <taxon>Ascomycota</taxon>
        <taxon>Pezizomycotina</taxon>
        <taxon>Dothideomycetes</taxon>
        <taxon>Dothideomycetes incertae sedis</taxon>
        <taxon>Patellariales</taxon>
        <taxon>Patellariaceae</taxon>
        <taxon>Patellaria</taxon>
    </lineage>
</organism>
<dbReference type="AlphaFoldDB" id="A0A9P4SE15"/>
<dbReference type="Proteomes" id="UP000799429">
    <property type="component" value="Unassembled WGS sequence"/>
</dbReference>
<evidence type="ECO:0000256" key="1">
    <source>
        <dbReference type="SAM" id="MobiDB-lite"/>
    </source>
</evidence>
<reference evidence="2" key="1">
    <citation type="journal article" date="2020" name="Stud. Mycol.">
        <title>101 Dothideomycetes genomes: a test case for predicting lifestyles and emergence of pathogens.</title>
        <authorList>
            <person name="Haridas S."/>
            <person name="Albert R."/>
            <person name="Binder M."/>
            <person name="Bloem J."/>
            <person name="Labutti K."/>
            <person name="Salamov A."/>
            <person name="Andreopoulos B."/>
            <person name="Baker S."/>
            <person name="Barry K."/>
            <person name="Bills G."/>
            <person name="Bluhm B."/>
            <person name="Cannon C."/>
            <person name="Castanera R."/>
            <person name="Culley D."/>
            <person name="Daum C."/>
            <person name="Ezra D."/>
            <person name="Gonzalez J."/>
            <person name="Henrissat B."/>
            <person name="Kuo A."/>
            <person name="Liang C."/>
            <person name="Lipzen A."/>
            <person name="Lutzoni F."/>
            <person name="Magnuson J."/>
            <person name="Mondo S."/>
            <person name="Nolan M."/>
            <person name="Ohm R."/>
            <person name="Pangilinan J."/>
            <person name="Park H.-J."/>
            <person name="Ramirez L."/>
            <person name="Alfaro M."/>
            <person name="Sun H."/>
            <person name="Tritt A."/>
            <person name="Yoshinaga Y."/>
            <person name="Zwiers L.-H."/>
            <person name="Turgeon B."/>
            <person name="Goodwin S."/>
            <person name="Spatafora J."/>
            <person name="Crous P."/>
            <person name="Grigoriev I."/>
        </authorList>
    </citation>
    <scope>NUCLEOTIDE SEQUENCE</scope>
    <source>
        <strain evidence="2">CBS 101060</strain>
    </source>
</reference>
<sequence length="166" mass="19160">MNRTRTTRSEPPEMIEIPRGITPPPIELRPRPADDDDDVWNSAAGGPGPAMDYCLAEELDWMEPPREPSLSPSSSDYWDLHVRNLHPQPHRNIIVHVLVERKRVTFDKRSWMDDFKFPQPPRPPPPPPQQKGIGARIWGWIVALWGFPPLGEPWDRVQAVENPRFL</sequence>
<accession>A0A9P4SE15</accession>
<dbReference type="EMBL" id="MU006092">
    <property type="protein sequence ID" value="KAF2840953.1"/>
    <property type="molecule type" value="Genomic_DNA"/>
</dbReference>
<feature type="region of interest" description="Disordered" evidence="1">
    <location>
        <begin position="1"/>
        <end position="47"/>
    </location>
</feature>
<protein>
    <submittedName>
        <fullName evidence="2">Uncharacterized protein</fullName>
    </submittedName>
</protein>
<evidence type="ECO:0000313" key="2">
    <source>
        <dbReference type="EMBL" id="KAF2840953.1"/>
    </source>
</evidence>
<keyword evidence="3" id="KW-1185">Reference proteome</keyword>
<name>A0A9P4SE15_9PEZI</name>
<proteinExistence type="predicted"/>
<evidence type="ECO:0000313" key="3">
    <source>
        <dbReference type="Proteomes" id="UP000799429"/>
    </source>
</evidence>
<gene>
    <name evidence="2" type="ORF">M501DRAFT_990886</name>
</gene>